<dbReference type="Gene3D" id="3.40.1090.10">
    <property type="entry name" value="Cytosolic phospholipase A2 catalytic domain"/>
    <property type="match status" value="2"/>
</dbReference>
<dbReference type="PANTHER" id="PTHR12406">
    <property type="entry name" value="CALCIUM-INDEPENDENT PHOSPHOLIPASE A2 IPLA2 -RELATED"/>
    <property type="match status" value="1"/>
</dbReference>
<dbReference type="InterPro" id="IPR016035">
    <property type="entry name" value="Acyl_Trfase/lysoPLipase"/>
</dbReference>
<dbReference type="PROSITE" id="PS51635">
    <property type="entry name" value="PNPLA"/>
    <property type="match status" value="1"/>
</dbReference>
<dbReference type="InterPro" id="IPR033562">
    <property type="entry name" value="PLPL"/>
</dbReference>
<evidence type="ECO:0000256" key="1">
    <source>
        <dbReference type="ARBA" id="ARBA00023098"/>
    </source>
</evidence>
<dbReference type="PANTHER" id="PTHR12406:SF23">
    <property type="entry name" value="OMEGA-HYDROXYCERAMIDE TRANSACYLASE"/>
    <property type="match status" value="1"/>
</dbReference>
<dbReference type="InterPro" id="IPR002641">
    <property type="entry name" value="PNPLA_dom"/>
</dbReference>
<protein>
    <submittedName>
        <fullName evidence="4">PLPL1 protein</fullName>
    </submittedName>
</protein>
<evidence type="ECO:0000313" key="4">
    <source>
        <dbReference type="EMBL" id="NXM28794.1"/>
    </source>
</evidence>
<keyword evidence="1 2" id="KW-0443">Lipid metabolism</keyword>
<accession>A0A7L0ZII7</accession>
<keyword evidence="2" id="KW-0378">Hydrolase</keyword>
<dbReference type="Proteomes" id="UP000564466">
    <property type="component" value="Unassembled WGS sequence"/>
</dbReference>
<gene>
    <name evidence="4" type="primary">Pnpla1_1</name>
    <name evidence="4" type="ORF">OXYCRI_R13332</name>
</gene>
<proteinExistence type="predicted"/>
<dbReference type="GO" id="GO:0016020">
    <property type="term" value="C:membrane"/>
    <property type="evidence" value="ECO:0007669"/>
    <property type="project" value="TreeGrafter"/>
</dbReference>
<keyword evidence="2" id="KW-0442">Lipid degradation</keyword>
<dbReference type="GO" id="GO:0005737">
    <property type="term" value="C:cytoplasm"/>
    <property type="evidence" value="ECO:0007669"/>
    <property type="project" value="TreeGrafter"/>
</dbReference>
<organism evidence="4 5">
    <name type="scientific">Oxyruncus cristatus</name>
    <name type="common">sharpbill</name>
    <dbReference type="NCBI Taxonomy" id="114331"/>
    <lineage>
        <taxon>Eukaryota</taxon>
        <taxon>Metazoa</taxon>
        <taxon>Chordata</taxon>
        <taxon>Craniata</taxon>
        <taxon>Vertebrata</taxon>
        <taxon>Euteleostomi</taxon>
        <taxon>Archelosauria</taxon>
        <taxon>Archosauria</taxon>
        <taxon>Dinosauria</taxon>
        <taxon>Saurischia</taxon>
        <taxon>Theropoda</taxon>
        <taxon>Coelurosauria</taxon>
        <taxon>Aves</taxon>
        <taxon>Neognathae</taxon>
        <taxon>Neoaves</taxon>
        <taxon>Telluraves</taxon>
        <taxon>Australaves</taxon>
        <taxon>Passeriformes</taxon>
        <taxon>Cotingidae</taxon>
        <taxon>Oxyruncus</taxon>
    </lineage>
</organism>
<keyword evidence="5" id="KW-1185">Reference proteome</keyword>
<feature type="non-terminal residue" evidence="4">
    <location>
        <position position="218"/>
    </location>
</feature>
<dbReference type="GO" id="GO:0005811">
    <property type="term" value="C:lipid droplet"/>
    <property type="evidence" value="ECO:0007669"/>
    <property type="project" value="TreeGrafter"/>
</dbReference>
<evidence type="ECO:0000259" key="3">
    <source>
        <dbReference type="PROSITE" id="PS51635"/>
    </source>
</evidence>
<reference evidence="4 5" key="1">
    <citation type="submission" date="2019-09" db="EMBL/GenBank/DDBJ databases">
        <title>Bird 10,000 Genomes (B10K) Project - Family phase.</title>
        <authorList>
            <person name="Zhang G."/>
        </authorList>
    </citation>
    <scope>NUCLEOTIDE SEQUENCE [LARGE SCALE GENOMIC DNA]</scope>
    <source>
        <strain evidence="4">B10K-DU-002-07</strain>
        <tissue evidence="4">Muscle</tissue>
    </source>
</reference>
<feature type="short sequence motif" description="GXSXG" evidence="2">
    <location>
        <begin position="39"/>
        <end position="43"/>
    </location>
</feature>
<feature type="active site" description="Nucleophile" evidence="2">
    <location>
        <position position="41"/>
    </location>
</feature>
<dbReference type="GO" id="GO:0019433">
    <property type="term" value="P:triglyceride catabolic process"/>
    <property type="evidence" value="ECO:0007669"/>
    <property type="project" value="TreeGrafter"/>
</dbReference>
<dbReference type="EMBL" id="VXAY01002919">
    <property type="protein sequence ID" value="NXM28794.1"/>
    <property type="molecule type" value="Genomic_DNA"/>
</dbReference>
<sequence length="218" mass="24054">PYSILFRGCSFLIIYEAGVLSALQELSPGILESASRIYGSSSGSIIATAGLCGCDVGELRDSFLSCLTTSFWGLVPGKRIHNVVRYGLDKHLPPNAHELVSGKLHIVLTRVRDWKSVTVSEFASKEDLIQAILCSCFIPVYFGFFPPRVPFFLSQRYVDGELAMWTADFVSQTTITVSAFAGEYDICPRDGAAAFLNFQLSDCTLHISTRNLCRLQHI</sequence>
<evidence type="ECO:0000256" key="2">
    <source>
        <dbReference type="PROSITE-ProRule" id="PRU01161"/>
    </source>
</evidence>
<comment type="caution">
    <text evidence="2">Lacks conserved residue(s) required for the propagation of feature annotation.</text>
</comment>
<evidence type="ECO:0000313" key="5">
    <source>
        <dbReference type="Proteomes" id="UP000564466"/>
    </source>
</evidence>
<feature type="non-terminal residue" evidence="4">
    <location>
        <position position="1"/>
    </location>
</feature>
<dbReference type="SUPFAM" id="SSF52151">
    <property type="entry name" value="FabD/lysophospholipase-like"/>
    <property type="match status" value="1"/>
</dbReference>
<feature type="active site" description="Proton acceptor" evidence="2">
    <location>
        <position position="159"/>
    </location>
</feature>
<dbReference type="AlphaFoldDB" id="A0A7L0ZII7"/>
<dbReference type="GO" id="GO:0004806">
    <property type="term" value="F:triacylglycerol lipase activity"/>
    <property type="evidence" value="ECO:0007669"/>
    <property type="project" value="TreeGrafter"/>
</dbReference>
<feature type="domain" description="PNPLA" evidence="3">
    <location>
        <begin position="4"/>
        <end position="174"/>
    </location>
</feature>
<name>A0A7L0ZII7_9PASS</name>
<comment type="caution">
    <text evidence="4">The sequence shown here is derived from an EMBL/GenBank/DDBJ whole genome shotgun (WGS) entry which is preliminary data.</text>
</comment>
<dbReference type="Pfam" id="PF01734">
    <property type="entry name" value="Patatin"/>
    <property type="match status" value="1"/>
</dbReference>
<dbReference type="GO" id="GO:0055088">
    <property type="term" value="P:lipid homeostasis"/>
    <property type="evidence" value="ECO:0007669"/>
    <property type="project" value="TreeGrafter"/>
</dbReference>